<evidence type="ECO:0000313" key="2">
    <source>
        <dbReference type="Proteomes" id="UP000655225"/>
    </source>
</evidence>
<dbReference type="AlphaFoldDB" id="A0A834YM00"/>
<dbReference type="Proteomes" id="UP000655225">
    <property type="component" value="Unassembled WGS sequence"/>
</dbReference>
<evidence type="ECO:0000313" key="1">
    <source>
        <dbReference type="EMBL" id="KAF8388116.1"/>
    </source>
</evidence>
<name>A0A834YM00_TETSI</name>
<keyword evidence="2" id="KW-1185">Reference proteome</keyword>
<proteinExistence type="predicted"/>
<gene>
    <name evidence="1" type="ORF">HHK36_026782</name>
</gene>
<protein>
    <submittedName>
        <fullName evidence="1">Uncharacterized protein</fullName>
    </submittedName>
</protein>
<organism evidence="1 2">
    <name type="scientific">Tetracentron sinense</name>
    <name type="common">Spur-leaf</name>
    <dbReference type="NCBI Taxonomy" id="13715"/>
    <lineage>
        <taxon>Eukaryota</taxon>
        <taxon>Viridiplantae</taxon>
        <taxon>Streptophyta</taxon>
        <taxon>Embryophyta</taxon>
        <taxon>Tracheophyta</taxon>
        <taxon>Spermatophyta</taxon>
        <taxon>Magnoliopsida</taxon>
        <taxon>Trochodendrales</taxon>
        <taxon>Trochodendraceae</taxon>
        <taxon>Tetracentron</taxon>
    </lineage>
</organism>
<reference evidence="1 2" key="1">
    <citation type="submission" date="2020-04" db="EMBL/GenBank/DDBJ databases">
        <title>Plant Genome Project.</title>
        <authorList>
            <person name="Zhang R.-G."/>
        </authorList>
    </citation>
    <scope>NUCLEOTIDE SEQUENCE [LARGE SCALE GENOMIC DNA]</scope>
    <source>
        <strain evidence="1">YNK0</strain>
        <tissue evidence="1">Leaf</tissue>
    </source>
</reference>
<dbReference type="EMBL" id="JABCRI010000020">
    <property type="protein sequence ID" value="KAF8388116.1"/>
    <property type="molecule type" value="Genomic_DNA"/>
</dbReference>
<accession>A0A834YM00</accession>
<comment type="caution">
    <text evidence="1">The sequence shown here is derived from an EMBL/GenBank/DDBJ whole genome shotgun (WGS) entry which is preliminary data.</text>
</comment>
<sequence>MAASRVGKVSQSGILLNAASTVCRNEEGPLLWRLCHPDLHQSFMMISEAMRGPLNPDLQKYWRKTYIKLSTIRRNMLGVPRYYTRSTVSLSTTSLAPWVIEPGTLEHIAGNSSLLSSLCIQKCVESVLGS</sequence>